<name>A0A9W6Z996_9STRA</name>
<keyword evidence="2" id="KW-1185">Reference proteome</keyword>
<dbReference type="EMBL" id="BRXW01000353">
    <property type="protein sequence ID" value="GMH47137.1"/>
    <property type="molecule type" value="Genomic_DNA"/>
</dbReference>
<dbReference type="Proteomes" id="UP001165122">
    <property type="component" value="Unassembled WGS sequence"/>
</dbReference>
<gene>
    <name evidence="1" type="ORF">TrLO_g10357</name>
</gene>
<reference evidence="2" key="1">
    <citation type="journal article" date="2023" name="Commun. Biol.">
        <title>Genome analysis of Parmales, the sister group of diatoms, reveals the evolutionary specialization of diatoms from phago-mixotrophs to photoautotrophs.</title>
        <authorList>
            <person name="Ban H."/>
            <person name="Sato S."/>
            <person name="Yoshikawa S."/>
            <person name="Yamada K."/>
            <person name="Nakamura Y."/>
            <person name="Ichinomiya M."/>
            <person name="Sato N."/>
            <person name="Blanc-Mathieu R."/>
            <person name="Endo H."/>
            <person name="Kuwata A."/>
            <person name="Ogata H."/>
        </authorList>
    </citation>
    <scope>NUCLEOTIDE SEQUENCE [LARGE SCALE GENOMIC DNA]</scope>
    <source>
        <strain evidence="2">NIES 3700</strain>
    </source>
</reference>
<protein>
    <submittedName>
        <fullName evidence="1">Uncharacterized protein</fullName>
    </submittedName>
</protein>
<evidence type="ECO:0000313" key="1">
    <source>
        <dbReference type="EMBL" id="GMH47137.1"/>
    </source>
</evidence>
<comment type="caution">
    <text evidence="1">The sequence shown here is derived from an EMBL/GenBank/DDBJ whole genome shotgun (WGS) entry which is preliminary data.</text>
</comment>
<sequence>MSEFTHHRIDADTVDFLVSPSSEEVTGAENLAEAKETVAIRLKRLAGGWTKLDYACDLELRFGTSHGASKYSIDRRLEEIAEESIYFQRLVPLEDYGVEDGQCLGHDLLWQASSAKKRVERLKKVDEKSRALGELCFRHSWMEAMLTTALQGSLNMNQTVETKLVCLSEKVAAQIGMNLVQILMTEQLAEAGVNEWRVQNRAIKESMEDQIWFEPMAVVLGKGIVKTAPWGLMARVIVGATLSVADLAVDLIVLRQFWNGSQKLVEFRNAQLSSLAALIVIQLILVECSRTERWGCRGY</sequence>
<dbReference type="AlphaFoldDB" id="A0A9W6Z996"/>
<evidence type="ECO:0000313" key="2">
    <source>
        <dbReference type="Proteomes" id="UP001165122"/>
    </source>
</evidence>
<accession>A0A9W6Z996</accession>
<proteinExistence type="predicted"/>
<organism evidence="1 2">
    <name type="scientific">Triparma laevis f. longispina</name>
    <dbReference type="NCBI Taxonomy" id="1714387"/>
    <lineage>
        <taxon>Eukaryota</taxon>
        <taxon>Sar</taxon>
        <taxon>Stramenopiles</taxon>
        <taxon>Ochrophyta</taxon>
        <taxon>Bolidophyceae</taxon>
        <taxon>Parmales</taxon>
        <taxon>Triparmaceae</taxon>
        <taxon>Triparma</taxon>
    </lineage>
</organism>